<dbReference type="SMR" id="A0A6P3ZXX2"/>
<dbReference type="PANTHER" id="PTHR11972:SF79">
    <property type="entry name" value="FERRIC REDUCTION OXIDASE 4-RELATED"/>
    <property type="match status" value="1"/>
</dbReference>
<feature type="domain" description="FAD-binding FR-type" evidence="16">
    <location>
        <begin position="307"/>
        <end position="411"/>
    </location>
</feature>
<dbReference type="InterPro" id="IPR017927">
    <property type="entry name" value="FAD-bd_FR_type"/>
</dbReference>
<keyword evidence="12 15" id="KW-0472">Membrane</keyword>
<protein>
    <recommendedName>
        <fullName evidence="14">ferric-chelate reductase (NADH)</fullName>
        <ecNumber evidence="14">1.16.1.7</ecNumber>
    </recommendedName>
</protein>
<dbReference type="GeneID" id="107414747"/>
<sequence length="695" mass="78807">MGNQTLVLKMVLLAVFVGWLMVWILLPTKIYKQTWTPTLNTKLNSTYFGEQGTNLLLFSFPMMFIAGLSCVYLHHKKSKSYFKSDVSSHHLAFTRRPVLIKAPLGIVTAMELTFAAMFIALLIWSLANYLYVSFGHLHMHKVGEKVWQAKFRSVSLRLGYIGNISWAFLFFPVTRGSSILPLVGLTSESSIKYHIWLGHLSMILFGGHTLGFIIYWAMTNQMAEMLEWSKTYVSNVAGEIAIVFALAMWITSFPCVRRKMFEVFFYTHHLYILYIFFYILHVGVSYLCMILPGIFLFLIDRCLRFLQSRNRARLLSARLLPGGTVELNFSKSPGLIYNPTSMLFINVPRISKLQWHPFTVSSNCNMEADELSIVIKCEGSWSQKLYKQISSSSLDHLEVSVEGPYGPTSLDFLKHESLIMVSGGSGITPMISIIREIIFQVTKQNSKVPSLHLICAFKNSDDLTMLDILLPSSGAFADELSRIGLQIDAYVTREEVQPPKDAEKLPQTVRFEPNPLDSPICEALGPNNWLWLCAIISSSFVLFLLFLGIVTRYYIYPIDHNTGEFYHFSFIALWDMFLVCSCIFLASSAVFLWCKRINAMEGKQVQNLEISTSSPAQLSYGADIELESHPLQSLVQARNVHFGTRPDLKKILFDSQGSDIGVLVCGPRQMRHEVAKICSSGLANNLHFESISFKW</sequence>
<feature type="transmembrane region" description="Helical" evidence="15">
    <location>
        <begin position="271"/>
        <end position="299"/>
    </location>
</feature>
<feature type="transmembrane region" description="Helical" evidence="15">
    <location>
        <begin position="529"/>
        <end position="555"/>
    </location>
</feature>
<dbReference type="GO" id="GO:0006811">
    <property type="term" value="P:monoatomic ion transport"/>
    <property type="evidence" value="ECO:0007669"/>
    <property type="project" value="UniProtKB-KW"/>
</dbReference>
<evidence type="ECO:0000256" key="5">
    <source>
        <dbReference type="ARBA" id="ARBA00022692"/>
    </source>
</evidence>
<dbReference type="Gene3D" id="3.40.50.80">
    <property type="entry name" value="Nucleotide-binding domain of ferredoxin-NADP reductase (FNR) module"/>
    <property type="match status" value="2"/>
</dbReference>
<evidence type="ECO:0000256" key="14">
    <source>
        <dbReference type="ARBA" id="ARBA00066905"/>
    </source>
</evidence>
<evidence type="ECO:0000256" key="2">
    <source>
        <dbReference type="ARBA" id="ARBA00004141"/>
    </source>
</evidence>
<evidence type="ECO:0000313" key="17">
    <source>
        <dbReference type="Proteomes" id="UP001652623"/>
    </source>
</evidence>
<name>A0A6P3ZXX2_ZIZJJ</name>
<dbReference type="InterPro" id="IPR013112">
    <property type="entry name" value="FAD-bd_8"/>
</dbReference>
<evidence type="ECO:0000256" key="9">
    <source>
        <dbReference type="ARBA" id="ARBA00023002"/>
    </source>
</evidence>
<organism evidence="17 18">
    <name type="scientific">Ziziphus jujuba</name>
    <name type="common">Chinese jujube</name>
    <name type="synonym">Ziziphus sativa</name>
    <dbReference type="NCBI Taxonomy" id="326968"/>
    <lineage>
        <taxon>Eukaryota</taxon>
        <taxon>Viridiplantae</taxon>
        <taxon>Streptophyta</taxon>
        <taxon>Embryophyta</taxon>
        <taxon>Tracheophyta</taxon>
        <taxon>Spermatophyta</taxon>
        <taxon>Magnoliopsida</taxon>
        <taxon>eudicotyledons</taxon>
        <taxon>Gunneridae</taxon>
        <taxon>Pentapetalae</taxon>
        <taxon>rosids</taxon>
        <taxon>fabids</taxon>
        <taxon>Rosales</taxon>
        <taxon>Rhamnaceae</taxon>
        <taxon>Paliureae</taxon>
        <taxon>Ziziphus</taxon>
    </lineage>
</organism>
<keyword evidence="4" id="KW-0813">Transport</keyword>
<keyword evidence="5 15" id="KW-0812">Transmembrane</keyword>
<dbReference type="GO" id="GO:0140618">
    <property type="term" value="F:ferric-chelate reductase (NADH) activity"/>
    <property type="evidence" value="ECO:0007669"/>
    <property type="project" value="UniProtKB-EC"/>
</dbReference>
<evidence type="ECO:0000256" key="1">
    <source>
        <dbReference type="ARBA" id="ARBA00001974"/>
    </source>
</evidence>
<dbReference type="SFLD" id="SFLDS00052">
    <property type="entry name" value="Ferric_Reductase_Domain"/>
    <property type="match status" value="1"/>
</dbReference>
<dbReference type="Pfam" id="PF01794">
    <property type="entry name" value="Ferric_reduct"/>
    <property type="match status" value="1"/>
</dbReference>
<evidence type="ECO:0000256" key="3">
    <source>
        <dbReference type="ARBA" id="ARBA00006278"/>
    </source>
</evidence>
<dbReference type="GO" id="GO:0046872">
    <property type="term" value="F:metal ion binding"/>
    <property type="evidence" value="ECO:0007669"/>
    <property type="project" value="UniProtKB-KW"/>
</dbReference>
<dbReference type="PROSITE" id="PS51384">
    <property type="entry name" value="FAD_FR"/>
    <property type="match status" value="1"/>
</dbReference>
<evidence type="ECO:0000256" key="4">
    <source>
        <dbReference type="ARBA" id="ARBA00022448"/>
    </source>
</evidence>
<evidence type="ECO:0000256" key="6">
    <source>
        <dbReference type="ARBA" id="ARBA00022723"/>
    </source>
</evidence>
<evidence type="ECO:0000256" key="11">
    <source>
        <dbReference type="ARBA" id="ARBA00023065"/>
    </source>
</evidence>
<evidence type="ECO:0000256" key="13">
    <source>
        <dbReference type="ARBA" id="ARBA00050970"/>
    </source>
</evidence>
<dbReference type="InParanoid" id="A0A6P3ZXX2"/>
<feature type="transmembrane region" description="Helical" evidence="15">
    <location>
        <begin position="55"/>
        <end position="74"/>
    </location>
</feature>
<keyword evidence="11" id="KW-0406">Ion transport</keyword>
<reference evidence="18" key="1">
    <citation type="submission" date="2025-08" db="UniProtKB">
        <authorList>
            <consortium name="RefSeq"/>
        </authorList>
    </citation>
    <scope>IDENTIFICATION</scope>
    <source>
        <tissue evidence="18">Seedling</tissue>
    </source>
</reference>
<evidence type="ECO:0000313" key="18">
    <source>
        <dbReference type="RefSeq" id="XP_015878408.3"/>
    </source>
</evidence>
<gene>
    <name evidence="18" type="primary">LOC107414747</name>
</gene>
<dbReference type="KEGG" id="zju:107414747"/>
<feature type="transmembrane region" description="Helical" evidence="15">
    <location>
        <begin position="6"/>
        <end position="26"/>
    </location>
</feature>
<dbReference type="FunCoup" id="A0A6P3ZXX2">
    <property type="interactions" value="66"/>
</dbReference>
<feature type="transmembrane region" description="Helical" evidence="15">
    <location>
        <begin position="567"/>
        <end position="594"/>
    </location>
</feature>
<keyword evidence="9" id="KW-0560">Oxidoreductase</keyword>
<keyword evidence="6" id="KW-0479">Metal-binding</keyword>
<keyword evidence="7" id="KW-0249">Electron transport</keyword>
<feature type="transmembrane region" description="Helical" evidence="15">
    <location>
        <begin position="154"/>
        <end position="173"/>
    </location>
</feature>
<evidence type="ECO:0000256" key="15">
    <source>
        <dbReference type="SAM" id="Phobius"/>
    </source>
</evidence>
<dbReference type="SUPFAM" id="SSF52343">
    <property type="entry name" value="Ferredoxin reductase-like, C-terminal NADP-linked domain"/>
    <property type="match status" value="1"/>
</dbReference>
<dbReference type="RefSeq" id="XP_015878408.3">
    <property type="nucleotide sequence ID" value="XM_016022922.4"/>
</dbReference>
<comment type="catalytic activity">
    <reaction evidence="13">
        <text>2 a Fe(II)-siderophore + NAD(+) + H(+) = 2 a Fe(III)-siderophore + NADH</text>
        <dbReference type="Rhea" id="RHEA:15061"/>
        <dbReference type="Rhea" id="RHEA-COMP:11342"/>
        <dbReference type="Rhea" id="RHEA-COMP:11344"/>
        <dbReference type="ChEBI" id="CHEBI:15378"/>
        <dbReference type="ChEBI" id="CHEBI:29033"/>
        <dbReference type="ChEBI" id="CHEBI:29034"/>
        <dbReference type="ChEBI" id="CHEBI:57540"/>
        <dbReference type="ChEBI" id="CHEBI:57945"/>
        <dbReference type="EC" id="1.16.1.7"/>
    </reaction>
</comment>
<dbReference type="CDD" id="cd06186">
    <property type="entry name" value="NOX_Duox_like_FAD_NADP"/>
    <property type="match status" value="1"/>
</dbReference>
<accession>A0A6P3ZXX2</accession>
<dbReference type="InterPro" id="IPR050369">
    <property type="entry name" value="RBOH/FRE"/>
</dbReference>
<evidence type="ECO:0000259" key="16">
    <source>
        <dbReference type="PROSITE" id="PS51384"/>
    </source>
</evidence>
<dbReference type="AlphaFoldDB" id="A0A6P3ZXX2"/>
<dbReference type="SFLD" id="SFLDG01168">
    <property type="entry name" value="Ferric_reductase_subgroup_(FRE"/>
    <property type="match status" value="1"/>
</dbReference>
<feature type="transmembrane region" description="Helical" evidence="15">
    <location>
        <begin position="231"/>
        <end position="251"/>
    </location>
</feature>
<dbReference type="InterPro" id="IPR013130">
    <property type="entry name" value="Fe3_Rdtase_TM_dom"/>
</dbReference>
<comment type="similarity">
    <text evidence="3">Belongs to the ferric reductase (FRE) family.</text>
</comment>
<evidence type="ECO:0000256" key="8">
    <source>
        <dbReference type="ARBA" id="ARBA00022989"/>
    </source>
</evidence>
<evidence type="ECO:0000256" key="7">
    <source>
        <dbReference type="ARBA" id="ARBA00022982"/>
    </source>
</evidence>
<proteinExistence type="inferred from homology"/>
<feature type="transmembrane region" description="Helical" evidence="15">
    <location>
        <begin position="193"/>
        <end position="219"/>
    </location>
</feature>
<keyword evidence="10" id="KW-0408">Iron</keyword>
<comment type="subcellular location">
    <subcellularLocation>
        <location evidence="2">Membrane</location>
        <topology evidence="2">Multi-pass membrane protein</topology>
    </subcellularLocation>
</comment>
<dbReference type="InterPro" id="IPR013121">
    <property type="entry name" value="Fe_red_NAD-bd_6"/>
</dbReference>
<dbReference type="Proteomes" id="UP001652623">
    <property type="component" value="Chromosome 8"/>
</dbReference>
<dbReference type="EC" id="1.16.1.7" evidence="14"/>
<dbReference type="Pfam" id="PF08022">
    <property type="entry name" value="FAD_binding_8"/>
    <property type="match status" value="1"/>
</dbReference>
<evidence type="ECO:0000256" key="10">
    <source>
        <dbReference type="ARBA" id="ARBA00023004"/>
    </source>
</evidence>
<evidence type="ECO:0000256" key="12">
    <source>
        <dbReference type="ARBA" id="ARBA00023136"/>
    </source>
</evidence>
<dbReference type="PANTHER" id="PTHR11972">
    <property type="entry name" value="NADPH OXIDASE"/>
    <property type="match status" value="1"/>
</dbReference>
<comment type="cofactor">
    <cofactor evidence="1">
        <name>FAD</name>
        <dbReference type="ChEBI" id="CHEBI:57692"/>
    </cofactor>
</comment>
<dbReference type="GO" id="GO:0005886">
    <property type="term" value="C:plasma membrane"/>
    <property type="evidence" value="ECO:0007669"/>
    <property type="project" value="TreeGrafter"/>
</dbReference>
<keyword evidence="17" id="KW-1185">Reference proteome</keyword>
<dbReference type="FunFam" id="3.40.50.80:FF:000039">
    <property type="entry name" value="Ferric reduction oxidase 3"/>
    <property type="match status" value="1"/>
</dbReference>
<keyword evidence="8 15" id="KW-1133">Transmembrane helix</keyword>
<feature type="transmembrane region" description="Helical" evidence="15">
    <location>
        <begin position="112"/>
        <end position="134"/>
    </location>
</feature>
<dbReference type="Pfam" id="PF08030">
    <property type="entry name" value="NAD_binding_6"/>
    <property type="match status" value="1"/>
</dbReference>
<dbReference type="InterPro" id="IPR039261">
    <property type="entry name" value="FNR_nucleotide-bd"/>
</dbReference>